<sequence>MKWFWIQLGKYFDKRNGIVRDLSPKQNLHWTKANKPLSEMSKEEQREFITKMANGFFGKPPKE</sequence>
<protein>
    <submittedName>
        <fullName evidence="1">Uncharacterized protein</fullName>
    </submittedName>
</protein>
<evidence type="ECO:0000313" key="2">
    <source>
        <dbReference type="Proteomes" id="UP000217210"/>
    </source>
</evidence>
<gene>
    <name evidence="1" type="ORF">B1sIIB91_04465</name>
</gene>
<proteinExistence type="predicted"/>
<dbReference type="Proteomes" id="UP000217210">
    <property type="component" value="Chromosome"/>
</dbReference>
<dbReference type="RefSeq" id="WP_095688408.1">
    <property type="nucleotide sequence ID" value="NZ_CP016779.1"/>
</dbReference>
<name>A0A249L4X3_9ACTN</name>
<keyword evidence="2" id="KW-1185">Reference proteome</keyword>
<dbReference type="KEGG" id="nab:B1sIIB91_04465"/>
<accession>A0A249L4X3</accession>
<organism evidence="1 2">
    <name type="scientific">Candidatus Nanopelagicus abundans</name>
    <dbReference type="NCBI Taxonomy" id="1884916"/>
    <lineage>
        <taxon>Bacteria</taxon>
        <taxon>Bacillati</taxon>
        <taxon>Actinomycetota</taxon>
        <taxon>Actinomycetes</taxon>
        <taxon>Candidatus Nanopelagicales</taxon>
        <taxon>Candidatus Nanopelagicaceae</taxon>
        <taxon>Candidatus Nanopelagicus</taxon>
    </lineage>
</organism>
<evidence type="ECO:0000313" key="1">
    <source>
        <dbReference type="EMBL" id="ASY24148.1"/>
    </source>
</evidence>
<dbReference type="EMBL" id="CP016779">
    <property type="protein sequence ID" value="ASY24148.1"/>
    <property type="molecule type" value="Genomic_DNA"/>
</dbReference>
<dbReference type="AlphaFoldDB" id="A0A249L4X3"/>
<reference evidence="1 2" key="1">
    <citation type="submission" date="2016-07" db="EMBL/GenBank/DDBJ databases">
        <title>High microdiversification within the ubiquitous acI lineage of Actinobacteria.</title>
        <authorList>
            <person name="Neuenschwander S.M."/>
            <person name="Salcher M."/>
            <person name="Ghai R."/>
            <person name="Pernthaler J."/>
        </authorList>
    </citation>
    <scope>NUCLEOTIDE SEQUENCE [LARGE SCALE GENOMIC DNA]</scope>
    <source>
        <strain evidence="1">MMS-IIB-91</strain>
    </source>
</reference>